<comment type="caution">
    <text evidence="2">The sequence shown here is derived from an EMBL/GenBank/DDBJ whole genome shotgun (WGS) entry which is preliminary data.</text>
</comment>
<protein>
    <submittedName>
        <fullName evidence="2">Uncharacterized protein</fullName>
    </submittedName>
</protein>
<dbReference type="EMBL" id="JACVVK020000116">
    <property type="protein sequence ID" value="KAK7491357.1"/>
    <property type="molecule type" value="Genomic_DNA"/>
</dbReference>
<sequence>MDLLRRGSWSTLCYSVTADPPLQGTPTANKRDTYTPREVAQTEHLISSFPPTTRTGQPSSSHRCGVWSNGTLSSNRRDTLLQKLVELDTDFIIPTNAPDKREVPAAVVLNNNFYQRCLEHKAYFTVATRNTSC</sequence>
<dbReference type="Proteomes" id="UP001519460">
    <property type="component" value="Unassembled WGS sequence"/>
</dbReference>
<feature type="region of interest" description="Disordered" evidence="1">
    <location>
        <begin position="41"/>
        <end position="70"/>
    </location>
</feature>
<gene>
    <name evidence="2" type="ORF">BaRGS_00017458</name>
</gene>
<organism evidence="2 3">
    <name type="scientific">Batillaria attramentaria</name>
    <dbReference type="NCBI Taxonomy" id="370345"/>
    <lineage>
        <taxon>Eukaryota</taxon>
        <taxon>Metazoa</taxon>
        <taxon>Spiralia</taxon>
        <taxon>Lophotrochozoa</taxon>
        <taxon>Mollusca</taxon>
        <taxon>Gastropoda</taxon>
        <taxon>Caenogastropoda</taxon>
        <taxon>Sorbeoconcha</taxon>
        <taxon>Cerithioidea</taxon>
        <taxon>Batillariidae</taxon>
        <taxon>Batillaria</taxon>
    </lineage>
</organism>
<dbReference type="AlphaFoldDB" id="A0ABD0KVW4"/>
<evidence type="ECO:0000313" key="2">
    <source>
        <dbReference type="EMBL" id="KAK7491357.1"/>
    </source>
</evidence>
<evidence type="ECO:0000313" key="3">
    <source>
        <dbReference type="Proteomes" id="UP001519460"/>
    </source>
</evidence>
<evidence type="ECO:0000256" key="1">
    <source>
        <dbReference type="SAM" id="MobiDB-lite"/>
    </source>
</evidence>
<keyword evidence="3" id="KW-1185">Reference proteome</keyword>
<accession>A0ABD0KVW4</accession>
<proteinExistence type="predicted"/>
<feature type="compositionally biased region" description="Polar residues" evidence="1">
    <location>
        <begin position="49"/>
        <end position="70"/>
    </location>
</feature>
<reference evidence="2 3" key="1">
    <citation type="journal article" date="2023" name="Sci. Data">
        <title>Genome assembly of the Korean intertidal mud-creeper Batillaria attramentaria.</title>
        <authorList>
            <person name="Patra A.K."/>
            <person name="Ho P.T."/>
            <person name="Jun S."/>
            <person name="Lee S.J."/>
            <person name="Kim Y."/>
            <person name="Won Y.J."/>
        </authorList>
    </citation>
    <scope>NUCLEOTIDE SEQUENCE [LARGE SCALE GENOMIC DNA]</scope>
    <source>
        <strain evidence="2">Wonlab-2016</strain>
    </source>
</reference>
<name>A0ABD0KVW4_9CAEN</name>